<accession>A0AAJ3LI55</accession>
<dbReference type="RefSeq" id="WP_017477816.1">
    <property type="nucleotide sequence ID" value="NZ_CP143576.1"/>
</dbReference>
<reference evidence="6 7" key="1">
    <citation type="submission" date="2020-04" db="EMBL/GenBank/DDBJ databases">
        <title>Molecular characterization of pseudomonads from Agaricus bisporus reveal novel blotch 2 pathogens in Western Europe.</title>
        <authorList>
            <person name="Taparia T."/>
            <person name="Krijger M."/>
            <person name="Haynes E."/>
            <person name="Elpinstone J.G."/>
            <person name="Noble R."/>
            <person name="Van Der Wolf J."/>
        </authorList>
    </citation>
    <scope>NUCLEOTIDE SEQUENCE [LARGE SCALE GENOMIC DNA]</scope>
    <source>
        <strain evidence="6 7">IPO3753</strain>
    </source>
</reference>
<feature type="domain" description="DUF7840" evidence="4">
    <location>
        <begin position="397"/>
        <end position="615"/>
    </location>
</feature>
<gene>
    <name evidence="6" type="ORF">HX826_14280</name>
</gene>
<dbReference type="InterPro" id="IPR025178">
    <property type="entry name" value="Lnb_N"/>
</dbReference>
<evidence type="ECO:0000259" key="3">
    <source>
        <dbReference type="Pfam" id="PF13387"/>
    </source>
</evidence>
<sequence>MLKRLAYLALFACAPLYAAPHLDDQRLQQLANDPFWLSLGHYESGKFKGWRSYVSDKKFFLAPDGAHHPDQELKATVEALYAPASLGEKHAQCVYPARTRWLKDQLHLTDLPALDCKEFKQWFKDVAPHSAVMIFPAAYLNSPSSMFGHTLLRIDQADVQSNNTALLSYAINFGAYIEGSDNSILYAWKGLMGGYPGLFALVPYQEKLSEYRSLENRDLWEYRLNLTQVETERMVEHVWELKQIQFDYFFFDENCSYRLLELLQVARPSLRLTEQFPLTAIPTDTVKAVKEAGLVEKIDYRPSRERELLERAKPLDSDEQQWVLKISDDQKQLQDPAFKAIAKDRQALIIDAAYRLGRYRANGLERDTERSQRSFELLRAINQNPAPDLKIERPGLPEDGHESRTWQAGIGTRGDKAFGEYGLRMAYHDLNDNAEGFPLGAQIEILQMKLRQYEGNHWQLQQLDLATIRSLTPRNELLQPWSWQVTGGLERVPGKHDDETLVSHVNGGAGGTWQLRDDMLGFALGTVRVEHNSDFGEAISPAAGFNTGVLWRNPLGNLSLEAKGDFFTNGEVRRSISLNQQWELSRNLGLRLSAQREYSHLATPVNEVMLEVKWYHY</sequence>
<feature type="domain" description="DUF7843" evidence="5">
    <location>
        <begin position="28"/>
        <end position="105"/>
    </location>
</feature>
<comment type="caution">
    <text evidence="6">The sequence shown here is derived from an EMBL/GenBank/DDBJ whole genome shotgun (WGS) entry which is preliminary data.</text>
</comment>
<dbReference type="InterPro" id="IPR057165">
    <property type="entry name" value="DUF7843"/>
</dbReference>
<dbReference type="Proteomes" id="UP000546584">
    <property type="component" value="Unassembled WGS sequence"/>
</dbReference>
<dbReference type="Pfam" id="PF13387">
    <property type="entry name" value="Lnb_N"/>
    <property type="match status" value="1"/>
</dbReference>
<evidence type="ECO:0000256" key="2">
    <source>
        <dbReference type="SAM" id="SignalP"/>
    </source>
</evidence>
<feature type="chain" id="PRO_5042572713" evidence="2">
    <location>
        <begin position="19"/>
        <end position="617"/>
    </location>
</feature>
<feature type="domain" description="Lnb N-terminal periplasmic" evidence="3">
    <location>
        <begin position="118"/>
        <end position="291"/>
    </location>
</feature>
<proteinExistence type="predicted"/>
<evidence type="ECO:0000259" key="4">
    <source>
        <dbReference type="Pfam" id="PF25222"/>
    </source>
</evidence>
<evidence type="ECO:0000256" key="1">
    <source>
        <dbReference type="SAM" id="MobiDB-lite"/>
    </source>
</evidence>
<name>A0AAJ3LI55_9PSED</name>
<evidence type="ECO:0000259" key="5">
    <source>
        <dbReference type="Pfam" id="PF25225"/>
    </source>
</evidence>
<feature type="signal peptide" evidence="2">
    <location>
        <begin position="1"/>
        <end position="18"/>
    </location>
</feature>
<dbReference type="Pfam" id="PF25225">
    <property type="entry name" value="DUF7843"/>
    <property type="match status" value="1"/>
</dbReference>
<protein>
    <submittedName>
        <fullName evidence="6">DUF4105 domain-containing protein</fullName>
    </submittedName>
</protein>
<dbReference type="AlphaFoldDB" id="A0AAJ3LI55"/>
<evidence type="ECO:0000313" key="6">
    <source>
        <dbReference type="EMBL" id="NWD43032.1"/>
    </source>
</evidence>
<feature type="region of interest" description="Disordered" evidence="1">
    <location>
        <begin position="387"/>
        <end position="406"/>
    </location>
</feature>
<dbReference type="Pfam" id="PF25222">
    <property type="entry name" value="DUF7840"/>
    <property type="match status" value="1"/>
</dbReference>
<feature type="compositionally biased region" description="Basic and acidic residues" evidence="1">
    <location>
        <begin position="389"/>
        <end position="404"/>
    </location>
</feature>
<organism evidence="6 7">
    <name type="scientific">Pseudomonas yamanorum</name>
    <dbReference type="NCBI Taxonomy" id="515393"/>
    <lineage>
        <taxon>Bacteria</taxon>
        <taxon>Pseudomonadati</taxon>
        <taxon>Pseudomonadota</taxon>
        <taxon>Gammaproteobacteria</taxon>
        <taxon>Pseudomonadales</taxon>
        <taxon>Pseudomonadaceae</taxon>
        <taxon>Pseudomonas</taxon>
    </lineage>
</organism>
<dbReference type="InterPro" id="IPR057162">
    <property type="entry name" value="DUF7840"/>
</dbReference>
<keyword evidence="2" id="KW-0732">Signal</keyword>
<evidence type="ECO:0000313" key="7">
    <source>
        <dbReference type="Proteomes" id="UP000546584"/>
    </source>
</evidence>
<dbReference type="EMBL" id="JACAQR010000017">
    <property type="protein sequence ID" value="NWD43032.1"/>
    <property type="molecule type" value="Genomic_DNA"/>
</dbReference>